<dbReference type="Gene3D" id="3.40.50.1980">
    <property type="entry name" value="Nitrogenase molybdenum iron protein domain"/>
    <property type="match status" value="2"/>
</dbReference>
<dbReference type="AlphaFoldDB" id="A0A6J7RYW8"/>
<evidence type="ECO:0000259" key="2">
    <source>
        <dbReference type="PROSITE" id="PS50983"/>
    </source>
</evidence>
<dbReference type="EMBL" id="CAFBPQ010000097">
    <property type="protein sequence ID" value="CAB5033812.1"/>
    <property type="molecule type" value="Genomic_DNA"/>
</dbReference>
<protein>
    <submittedName>
        <fullName evidence="4">Unannotated protein</fullName>
    </submittedName>
</protein>
<dbReference type="CDD" id="cd01143">
    <property type="entry name" value="YvrC"/>
    <property type="match status" value="1"/>
</dbReference>
<dbReference type="InterPro" id="IPR050902">
    <property type="entry name" value="ABC_Transporter_SBP"/>
</dbReference>
<sequence length="282" mass="29538">MNKKYLATFVAVLATLATFSVNPATAKVPSAPERIISLSPTATEMLFAISAGSQVVAVDDQSDYPANAPTTALSGIDVNAEAIAALTPDLVVASDDTAKSALDALGIKLLILPAADTLNDTYSQINKLGKVTRHIKKAKAVVANMKSKIASAAAKVQNSSPQPTAFYELDDTLYSATSKTFIGQLLAKAGFKNIADKAKGAGSGYPQLSAEYVVDSNPKAIFLADGQCCAQNANTVAARPGFSQISAVKDNHIFILDDDIASRWGPRVVDLFNDMVNANLSL</sequence>
<name>A0A6J7RYW8_9ZZZZ</name>
<accession>A0A6J7RYW8</accession>
<dbReference type="PANTHER" id="PTHR30535">
    <property type="entry name" value="VITAMIN B12-BINDING PROTEIN"/>
    <property type="match status" value="1"/>
</dbReference>
<dbReference type="SUPFAM" id="SSF53807">
    <property type="entry name" value="Helical backbone' metal receptor"/>
    <property type="match status" value="1"/>
</dbReference>
<evidence type="ECO:0000313" key="3">
    <source>
        <dbReference type="EMBL" id="CAB4986956.1"/>
    </source>
</evidence>
<proteinExistence type="predicted"/>
<gene>
    <name evidence="3" type="ORF">UFOPK3897_01491</name>
    <name evidence="4" type="ORF">UFOPK4121_01666</name>
</gene>
<dbReference type="NCBIfam" id="NF038402">
    <property type="entry name" value="TroA_like"/>
    <property type="match status" value="1"/>
</dbReference>
<reference evidence="4" key="1">
    <citation type="submission" date="2020-05" db="EMBL/GenBank/DDBJ databases">
        <authorList>
            <person name="Chiriac C."/>
            <person name="Salcher M."/>
            <person name="Ghai R."/>
            <person name="Kavagutti S V."/>
        </authorList>
    </citation>
    <scope>NUCLEOTIDE SEQUENCE</scope>
</reference>
<dbReference type="GO" id="GO:0071281">
    <property type="term" value="P:cellular response to iron ion"/>
    <property type="evidence" value="ECO:0007669"/>
    <property type="project" value="TreeGrafter"/>
</dbReference>
<evidence type="ECO:0000256" key="1">
    <source>
        <dbReference type="ARBA" id="ARBA00022729"/>
    </source>
</evidence>
<dbReference type="InterPro" id="IPR002491">
    <property type="entry name" value="ABC_transptr_periplasmic_BD"/>
</dbReference>
<dbReference type="EMBL" id="CAFBOF010000051">
    <property type="protein sequence ID" value="CAB4986956.1"/>
    <property type="molecule type" value="Genomic_DNA"/>
</dbReference>
<evidence type="ECO:0000313" key="4">
    <source>
        <dbReference type="EMBL" id="CAB5033812.1"/>
    </source>
</evidence>
<keyword evidence="1" id="KW-0732">Signal</keyword>
<organism evidence="4">
    <name type="scientific">freshwater metagenome</name>
    <dbReference type="NCBI Taxonomy" id="449393"/>
    <lineage>
        <taxon>unclassified sequences</taxon>
        <taxon>metagenomes</taxon>
        <taxon>ecological metagenomes</taxon>
    </lineage>
</organism>
<dbReference type="InterPro" id="IPR054828">
    <property type="entry name" value="Vit_B12_bind_prot"/>
</dbReference>
<feature type="domain" description="Fe/B12 periplasmic-binding" evidence="2">
    <location>
        <begin position="34"/>
        <end position="282"/>
    </location>
</feature>
<dbReference type="PANTHER" id="PTHR30535:SF34">
    <property type="entry name" value="MOLYBDATE-BINDING PROTEIN MOLA"/>
    <property type="match status" value="1"/>
</dbReference>
<dbReference type="Pfam" id="PF01497">
    <property type="entry name" value="Peripla_BP_2"/>
    <property type="match status" value="1"/>
</dbReference>
<dbReference type="PROSITE" id="PS50983">
    <property type="entry name" value="FE_B12_PBP"/>
    <property type="match status" value="1"/>
</dbReference>